<name>A0A0F9A3Z9_9ZZZZ</name>
<gene>
    <name evidence="2" type="ORF">LCGC14_2698590</name>
</gene>
<dbReference type="SUPFAM" id="SSF47240">
    <property type="entry name" value="Ferritin-like"/>
    <property type="match status" value="1"/>
</dbReference>
<dbReference type="InterPro" id="IPR003251">
    <property type="entry name" value="Rr_diiron-bd_dom"/>
</dbReference>
<evidence type="ECO:0000259" key="1">
    <source>
        <dbReference type="Pfam" id="PF02915"/>
    </source>
</evidence>
<dbReference type="InterPro" id="IPR012347">
    <property type="entry name" value="Ferritin-like"/>
</dbReference>
<proteinExistence type="predicted"/>
<dbReference type="Gene3D" id="1.20.120.660">
    <property type="entry name" value="IL-4 antagonist (De novo design) like domain"/>
    <property type="match status" value="1"/>
</dbReference>
<dbReference type="GO" id="GO:0016491">
    <property type="term" value="F:oxidoreductase activity"/>
    <property type="evidence" value="ECO:0007669"/>
    <property type="project" value="InterPro"/>
</dbReference>
<dbReference type="GO" id="GO:0046872">
    <property type="term" value="F:metal ion binding"/>
    <property type="evidence" value="ECO:0007669"/>
    <property type="project" value="InterPro"/>
</dbReference>
<sequence length="162" mass="18698">MNALELAIQRKENAIVHYKTVMENCGHPSGRKMFQVVFDDEEKHLSALKDLQKDVDMEQLGLGDVENLATIIQNLQSHTGPDAAVCSLDEMEAFKIAMDMEKEDYEFYKELAAMSNIEEEKALFERLAYEEEKHYEVLSETHSFLTDSGNWFMWEDHSIVEG</sequence>
<dbReference type="AlphaFoldDB" id="A0A0F9A3Z9"/>
<organism evidence="2">
    <name type="scientific">marine sediment metagenome</name>
    <dbReference type="NCBI Taxonomy" id="412755"/>
    <lineage>
        <taxon>unclassified sequences</taxon>
        <taxon>metagenomes</taxon>
        <taxon>ecological metagenomes</taxon>
    </lineage>
</organism>
<protein>
    <recommendedName>
        <fullName evidence="1">Rubrerythrin diiron-binding domain-containing protein</fullName>
    </recommendedName>
</protein>
<comment type="caution">
    <text evidence="2">The sequence shown here is derived from an EMBL/GenBank/DDBJ whole genome shotgun (WGS) entry which is preliminary data.</text>
</comment>
<dbReference type="PANTHER" id="PTHR33531">
    <property type="entry name" value="RUBRERYTHRIN SUBFAMILY"/>
    <property type="match status" value="1"/>
</dbReference>
<reference evidence="2" key="1">
    <citation type="journal article" date="2015" name="Nature">
        <title>Complex archaea that bridge the gap between prokaryotes and eukaryotes.</title>
        <authorList>
            <person name="Spang A."/>
            <person name="Saw J.H."/>
            <person name="Jorgensen S.L."/>
            <person name="Zaremba-Niedzwiedzka K."/>
            <person name="Martijn J."/>
            <person name="Lind A.E."/>
            <person name="van Eijk R."/>
            <person name="Schleper C."/>
            <person name="Guy L."/>
            <person name="Ettema T.J."/>
        </authorList>
    </citation>
    <scope>NUCLEOTIDE SEQUENCE</scope>
</reference>
<dbReference type="EMBL" id="LAZR01048021">
    <property type="protein sequence ID" value="KKK92870.1"/>
    <property type="molecule type" value="Genomic_DNA"/>
</dbReference>
<dbReference type="InterPro" id="IPR009078">
    <property type="entry name" value="Ferritin-like_SF"/>
</dbReference>
<dbReference type="Gene3D" id="1.20.1260.10">
    <property type="match status" value="1"/>
</dbReference>
<dbReference type="CDD" id="cd01045">
    <property type="entry name" value="Ferritin_like_AB"/>
    <property type="match status" value="1"/>
</dbReference>
<dbReference type="Pfam" id="PF02915">
    <property type="entry name" value="Rubrerythrin"/>
    <property type="match status" value="2"/>
</dbReference>
<dbReference type="PANTHER" id="PTHR33531:SF7">
    <property type="entry name" value="HYPOTHETICAL MEMBRANE PROTEIN, CONSERVED"/>
    <property type="match status" value="1"/>
</dbReference>
<feature type="domain" description="Rubrerythrin diiron-binding" evidence="1">
    <location>
        <begin position="81"/>
        <end position="139"/>
    </location>
</feature>
<feature type="domain" description="Rubrerythrin diiron-binding" evidence="1">
    <location>
        <begin position="3"/>
        <end position="51"/>
    </location>
</feature>
<accession>A0A0F9A3Z9</accession>
<evidence type="ECO:0000313" key="2">
    <source>
        <dbReference type="EMBL" id="KKK92870.1"/>
    </source>
</evidence>